<dbReference type="InParanoid" id="A0A5E4FV63"/>
<evidence type="ECO:0000313" key="2">
    <source>
        <dbReference type="Proteomes" id="UP000327085"/>
    </source>
</evidence>
<reference evidence="2" key="1">
    <citation type="journal article" date="2020" name="Plant J.">
        <title>Transposons played a major role in the diversification between the closely related almond and peach genomes: results from the almond genome sequence.</title>
        <authorList>
            <person name="Alioto T."/>
            <person name="Alexiou K.G."/>
            <person name="Bardil A."/>
            <person name="Barteri F."/>
            <person name="Castanera R."/>
            <person name="Cruz F."/>
            <person name="Dhingra A."/>
            <person name="Duval H."/>
            <person name="Fernandez I Marti A."/>
            <person name="Frias L."/>
            <person name="Galan B."/>
            <person name="Garcia J.L."/>
            <person name="Howad W."/>
            <person name="Gomez-Garrido J."/>
            <person name="Gut M."/>
            <person name="Julca I."/>
            <person name="Morata J."/>
            <person name="Puigdomenech P."/>
            <person name="Ribeca P."/>
            <person name="Rubio Cabetas M.J."/>
            <person name="Vlasova A."/>
            <person name="Wirthensohn M."/>
            <person name="Garcia-Mas J."/>
            <person name="Gabaldon T."/>
            <person name="Casacuberta J.M."/>
            <person name="Arus P."/>
        </authorList>
    </citation>
    <scope>NUCLEOTIDE SEQUENCE [LARGE SCALE GENOMIC DNA]</scope>
    <source>
        <strain evidence="2">cv. Texas</strain>
    </source>
</reference>
<dbReference type="PANTHER" id="PTHR46481">
    <property type="entry name" value="ZINC FINGER BED DOMAIN-CONTAINING PROTEIN 4"/>
    <property type="match status" value="1"/>
</dbReference>
<evidence type="ECO:0000313" key="1">
    <source>
        <dbReference type="EMBL" id="VVA31363.1"/>
    </source>
</evidence>
<dbReference type="InterPro" id="IPR052035">
    <property type="entry name" value="ZnF_BED_domain_contain"/>
</dbReference>
<protein>
    <submittedName>
        <fullName evidence="1">PREDICTED: zinc finger BED</fullName>
    </submittedName>
</protein>
<name>A0A5E4FV63_PRUDU</name>
<organism evidence="1 2">
    <name type="scientific">Prunus dulcis</name>
    <name type="common">Almond</name>
    <name type="synonym">Amygdalus dulcis</name>
    <dbReference type="NCBI Taxonomy" id="3755"/>
    <lineage>
        <taxon>Eukaryota</taxon>
        <taxon>Viridiplantae</taxon>
        <taxon>Streptophyta</taxon>
        <taxon>Embryophyta</taxon>
        <taxon>Tracheophyta</taxon>
        <taxon>Spermatophyta</taxon>
        <taxon>Magnoliopsida</taxon>
        <taxon>eudicotyledons</taxon>
        <taxon>Gunneridae</taxon>
        <taxon>Pentapetalae</taxon>
        <taxon>rosids</taxon>
        <taxon>fabids</taxon>
        <taxon>Rosales</taxon>
        <taxon>Rosaceae</taxon>
        <taxon>Amygdaloideae</taxon>
        <taxon>Amygdaleae</taxon>
        <taxon>Prunus</taxon>
    </lineage>
</organism>
<accession>A0A5E4FV63</accession>
<dbReference type="Proteomes" id="UP000327085">
    <property type="component" value="Chromosome 7"/>
</dbReference>
<dbReference type="PANTHER" id="PTHR46481:SF2">
    <property type="entry name" value="BED-TYPE DOMAIN-CONTAINING PROTEIN"/>
    <property type="match status" value="1"/>
</dbReference>
<gene>
    <name evidence="1" type="ORF">ALMOND_2B002549</name>
</gene>
<proteinExistence type="predicted"/>
<dbReference type="Gramene" id="VVA31363">
    <property type="protein sequence ID" value="VVA31363"/>
    <property type="gene ID" value="Prudul26B002549"/>
</dbReference>
<dbReference type="EMBL" id="CABIKO010000213">
    <property type="protein sequence ID" value="VVA31363.1"/>
    <property type="molecule type" value="Genomic_DNA"/>
</dbReference>
<dbReference type="AlphaFoldDB" id="A0A5E4FV63"/>
<dbReference type="SUPFAM" id="SSF140996">
    <property type="entry name" value="Hermes dimerisation domain"/>
    <property type="match status" value="1"/>
</dbReference>
<sequence>MLNHIRKYCKYYPTNVDKNQKMISGDKSQGNKLVAKGFVQTDVLEACAEIIIIDELPFSFVEKKGFRKFCSVACPLFYIPSRRTIAFVRMREDEDNPFLAYFKEPEHEVDKDGVVVSSTKHIRVGPPSEDDWENATVFVKFLRVLL</sequence>